<evidence type="ECO:0000256" key="2">
    <source>
        <dbReference type="ARBA" id="ARBA00037999"/>
    </source>
</evidence>
<dbReference type="Gene3D" id="3.90.1150.10">
    <property type="entry name" value="Aspartate Aminotransferase, domain 1"/>
    <property type="match status" value="1"/>
</dbReference>
<dbReference type="EMBL" id="CP080764">
    <property type="protein sequence ID" value="QYY44689.1"/>
    <property type="molecule type" value="Genomic_DNA"/>
</dbReference>
<dbReference type="InterPro" id="IPR015422">
    <property type="entry name" value="PyrdxlP-dep_Trfase_small"/>
</dbReference>
<dbReference type="PANTHER" id="PTHR30244">
    <property type="entry name" value="TRANSAMINASE"/>
    <property type="match status" value="1"/>
</dbReference>
<accession>A0ABX8YHA5</accession>
<evidence type="ECO:0000313" key="4">
    <source>
        <dbReference type="EMBL" id="QYY44689.1"/>
    </source>
</evidence>
<sequence length="373" mass="41411">MRKVSLLDLTAQYQDIKPEIKQAVDNVLESGNYIMGPFVKNFEQAMAEYCGTKYAIGVANGTDALLLTLDALGIGPGDEVITSPFTFFASAEVISRLGATPVFVDIDPDTYNIDPAKLTAAITPRTKAIMPVHIFGQPADMDEILAIANEYNLFVVEDACQAIGSTYNGKKIGSLGTAGCFSFFPTKNLGGYGDGGIVVTNNEELARKIQILRVHGSNPKYYHSMIGYNSRLDALQAAMLQVKLKYIDQWNRQRREKAMMYNNALKDLPLKLPYVKPNREAVFHLYIIQTKYRDELIGHLQQHGIATGVYYPVPLHRQEVYKDLGYVAGSLVESEKAAAGTLALPLYPEMTIDDQEYVISIVREFFEAKGERV</sequence>
<dbReference type="SUPFAM" id="SSF53383">
    <property type="entry name" value="PLP-dependent transferases"/>
    <property type="match status" value="1"/>
</dbReference>
<dbReference type="Gene3D" id="3.40.640.10">
    <property type="entry name" value="Type I PLP-dependent aspartate aminotransferase-like (Major domain)"/>
    <property type="match status" value="1"/>
</dbReference>
<organism evidence="4 5">
    <name type="scientific">Aneurinibacillus thermoaerophilus</name>
    <dbReference type="NCBI Taxonomy" id="143495"/>
    <lineage>
        <taxon>Bacteria</taxon>
        <taxon>Bacillati</taxon>
        <taxon>Bacillota</taxon>
        <taxon>Bacilli</taxon>
        <taxon>Bacillales</taxon>
        <taxon>Paenibacillaceae</taxon>
        <taxon>Aneurinibacillus group</taxon>
        <taxon>Aneurinibacillus</taxon>
    </lineage>
</organism>
<evidence type="ECO:0000313" key="5">
    <source>
        <dbReference type="Proteomes" id="UP000826616"/>
    </source>
</evidence>
<dbReference type="Proteomes" id="UP000826616">
    <property type="component" value="Chromosome"/>
</dbReference>
<keyword evidence="4" id="KW-0032">Aminotransferase</keyword>
<proteinExistence type="inferred from homology"/>
<evidence type="ECO:0000256" key="3">
    <source>
        <dbReference type="RuleBase" id="RU004508"/>
    </source>
</evidence>
<gene>
    <name evidence="4" type="ORF">K3F53_17340</name>
</gene>
<dbReference type="PANTHER" id="PTHR30244:SF36">
    <property type="entry name" value="3-OXO-GLUCOSE-6-PHOSPHATE:GLUTAMATE AMINOTRANSFERASE"/>
    <property type="match status" value="1"/>
</dbReference>
<dbReference type="InterPro" id="IPR015421">
    <property type="entry name" value="PyrdxlP-dep_Trfase_major"/>
</dbReference>
<dbReference type="InterPro" id="IPR000653">
    <property type="entry name" value="DegT/StrS_aminotransferase"/>
</dbReference>
<dbReference type="InterPro" id="IPR015424">
    <property type="entry name" value="PyrdxlP-dep_Trfase"/>
</dbReference>
<keyword evidence="1 3" id="KW-0663">Pyridoxal phosphate</keyword>
<dbReference type="CDD" id="cd00616">
    <property type="entry name" value="AHBA_syn"/>
    <property type="match status" value="1"/>
</dbReference>
<protein>
    <submittedName>
        <fullName evidence="4">DegT/DnrJ/EryC1/StrS family aminotransferase</fullName>
    </submittedName>
</protein>
<evidence type="ECO:0000256" key="1">
    <source>
        <dbReference type="ARBA" id="ARBA00022898"/>
    </source>
</evidence>
<dbReference type="Pfam" id="PF01041">
    <property type="entry name" value="DegT_DnrJ_EryC1"/>
    <property type="match status" value="1"/>
</dbReference>
<keyword evidence="4" id="KW-0808">Transferase</keyword>
<dbReference type="PIRSF" id="PIRSF000390">
    <property type="entry name" value="PLP_StrS"/>
    <property type="match status" value="1"/>
</dbReference>
<name>A0ABX8YHA5_ANETH</name>
<keyword evidence="5" id="KW-1185">Reference proteome</keyword>
<comment type="similarity">
    <text evidence="2 3">Belongs to the DegT/DnrJ/EryC1 family.</text>
</comment>
<dbReference type="GO" id="GO:0008483">
    <property type="term" value="F:transaminase activity"/>
    <property type="evidence" value="ECO:0007669"/>
    <property type="project" value="UniProtKB-KW"/>
</dbReference>
<reference evidence="4 5" key="1">
    <citation type="submission" date="2021-08" db="EMBL/GenBank/DDBJ databases">
        <title>Complete genome sequence of the strain Aneurinibacillus thermoaerophilus CCM 8960.</title>
        <authorList>
            <person name="Musilova J."/>
            <person name="Kourilova X."/>
            <person name="Pernicova I."/>
            <person name="Bezdicek M."/>
            <person name="Lengerova M."/>
            <person name="Obruca S."/>
            <person name="Sedlar K."/>
        </authorList>
    </citation>
    <scope>NUCLEOTIDE SEQUENCE [LARGE SCALE GENOMIC DNA]</scope>
    <source>
        <strain evidence="4 5">CCM 8960</strain>
    </source>
</reference>